<protein>
    <recommendedName>
        <fullName evidence="3">Alpha/beta hydrolase fold-3 domain-containing protein</fullName>
    </recommendedName>
</protein>
<evidence type="ECO:0008006" key="3">
    <source>
        <dbReference type="Google" id="ProtNLM"/>
    </source>
</evidence>
<evidence type="ECO:0000313" key="2">
    <source>
        <dbReference type="Proteomes" id="UP001500340"/>
    </source>
</evidence>
<dbReference type="EMBL" id="BAAACX010000009">
    <property type="protein sequence ID" value="GAA0390882.1"/>
    <property type="molecule type" value="Genomic_DNA"/>
</dbReference>
<proteinExistence type="predicted"/>
<reference evidence="2" key="1">
    <citation type="journal article" date="2019" name="Int. J. Syst. Evol. Microbiol.">
        <title>The Global Catalogue of Microorganisms (GCM) 10K type strain sequencing project: providing services to taxonomists for standard genome sequencing and annotation.</title>
        <authorList>
            <consortium name="The Broad Institute Genomics Platform"/>
            <consortium name="The Broad Institute Genome Sequencing Center for Infectious Disease"/>
            <person name="Wu L."/>
            <person name="Ma J."/>
        </authorList>
    </citation>
    <scope>NUCLEOTIDE SEQUENCE [LARGE SCALE GENOMIC DNA]</scope>
    <source>
        <strain evidence="2">JCM 12774</strain>
    </source>
</reference>
<organism evidence="1 2">
    <name type="scientific">Paenibacillus motobuensis</name>
    <dbReference type="NCBI Taxonomy" id="295324"/>
    <lineage>
        <taxon>Bacteria</taxon>
        <taxon>Bacillati</taxon>
        <taxon>Bacillota</taxon>
        <taxon>Bacilli</taxon>
        <taxon>Bacillales</taxon>
        <taxon>Paenibacillaceae</taxon>
        <taxon>Paenibacillus</taxon>
    </lineage>
</organism>
<dbReference type="Proteomes" id="UP001500340">
    <property type="component" value="Unassembled WGS sequence"/>
</dbReference>
<dbReference type="RefSeq" id="WP_343860986.1">
    <property type="nucleotide sequence ID" value="NZ_BAAACX010000009.1"/>
</dbReference>
<comment type="caution">
    <text evidence="1">The sequence shown here is derived from an EMBL/GenBank/DDBJ whole genome shotgun (WGS) entry which is preliminary data.</text>
</comment>
<keyword evidence="2" id="KW-1185">Reference proteome</keyword>
<dbReference type="InterPro" id="IPR029058">
    <property type="entry name" value="AB_hydrolase_fold"/>
</dbReference>
<dbReference type="SUPFAM" id="SSF53474">
    <property type="entry name" value="alpha/beta-Hydrolases"/>
    <property type="match status" value="1"/>
</dbReference>
<sequence length="61" mass="6818">MAIRKDGINYAQNLLNAGVPTELHVYPGVYHGASGIVPNAQISKDMEEDRFQALKRTFEEL</sequence>
<gene>
    <name evidence="1" type="ORF">GCM10008933_22270</name>
</gene>
<name>A0ABN0YCG3_9BACL</name>
<accession>A0ABN0YCG3</accession>
<dbReference type="Gene3D" id="3.40.50.1820">
    <property type="entry name" value="alpha/beta hydrolase"/>
    <property type="match status" value="1"/>
</dbReference>
<evidence type="ECO:0000313" key="1">
    <source>
        <dbReference type="EMBL" id="GAA0390882.1"/>
    </source>
</evidence>